<dbReference type="SUPFAM" id="SSF53223">
    <property type="entry name" value="Aminoacid dehydrogenase-like, N-terminal domain"/>
    <property type="match status" value="1"/>
</dbReference>
<dbReference type="SMART" id="SM00919">
    <property type="entry name" value="Malic_M"/>
    <property type="match status" value="1"/>
</dbReference>
<evidence type="ECO:0000256" key="1">
    <source>
        <dbReference type="ARBA" id="ARBA00008785"/>
    </source>
</evidence>
<organism evidence="6 7">
    <name type="scientific">Furfurilactobacillus curtus</name>
    <dbReference type="NCBI Taxonomy" id="1746200"/>
    <lineage>
        <taxon>Bacteria</taxon>
        <taxon>Bacillati</taxon>
        <taxon>Bacillota</taxon>
        <taxon>Bacilli</taxon>
        <taxon>Lactobacillales</taxon>
        <taxon>Lactobacillaceae</taxon>
        <taxon>Furfurilactobacillus</taxon>
    </lineage>
</organism>
<dbReference type="Pfam" id="PF03949">
    <property type="entry name" value="Malic_M"/>
    <property type="match status" value="1"/>
</dbReference>
<feature type="domain" description="Malic enzyme NAD-binding" evidence="4">
    <location>
        <begin position="161"/>
        <end position="382"/>
    </location>
</feature>
<dbReference type="Proteomes" id="UP001628078">
    <property type="component" value="Unassembled WGS sequence"/>
</dbReference>
<dbReference type="InterPro" id="IPR036291">
    <property type="entry name" value="NAD(P)-bd_dom_sf"/>
</dbReference>
<feature type="domain" description="Malic enzyme N-terminal" evidence="5">
    <location>
        <begin position="16"/>
        <end position="149"/>
    </location>
</feature>
<dbReference type="InterPro" id="IPR037062">
    <property type="entry name" value="Malic_N_dom_sf"/>
</dbReference>
<dbReference type="PRINTS" id="PR00072">
    <property type="entry name" value="MALOXRDTASE"/>
</dbReference>
<dbReference type="InterPro" id="IPR012301">
    <property type="entry name" value="Malic_N_dom"/>
</dbReference>
<dbReference type="InterPro" id="IPR001891">
    <property type="entry name" value="Malic_OxRdtase"/>
</dbReference>
<evidence type="ECO:0000313" key="6">
    <source>
        <dbReference type="EMBL" id="GKT04935.1"/>
    </source>
</evidence>
<dbReference type="Pfam" id="PF00390">
    <property type="entry name" value="malic"/>
    <property type="match status" value="2"/>
</dbReference>
<sequence length="385" mass="40045">MADQLDEVLKLHARHNGVLGIESEMAVNNRSDLGKAYTPGVAAISKLLAKDPSLRDRYTLSGKLVAVVSDGSAVLGLGNIGPAGSLPVIEGKSLLYKDLAGVNALPLSVAQVSTDEFVATVKNIAGSFAGIHLEDIAAPRCFEIEARLSQELDIPVYHDDQEGTAVVVMAGLLNAARVVGKDFHNLRVLINGAGASGIATARLLAAAGIKQITLVDINGVITPDDQRANAYQRQLAAQLGSHVNGSTLSQAIIGQDVFIGLSDANVLSAEAVQTMADQPIIFGLANPIPEIDPDVAQKAGAAVIATGSSQYPNQVNNILVFPGLYKGLLSSGLKKVSLELETNVANALANMVQEPKSEHIVPGVFDEGVVKTVAEAVVDFAKANA</sequence>
<reference evidence="6 7" key="1">
    <citation type="submission" date="2022-03" db="EMBL/GenBank/DDBJ databases">
        <title>Draft genome sequence of Furfurilactobacillus curtus JCM 31185.</title>
        <authorList>
            <person name="Suzuki S."/>
            <person name="Endo A."/>
            <person name="Kajikawa A."/>
        </authorList>
    </citation>
    <scope>NUCLEOTIDE SEQUENCE [LARGE SCALE GENOMIC DNA]</scope>
    <source>
        <strain evidence="6 7">JCM 31185</strain>
    </source>
</reference>
<evidence type="ECO:0000259" key="5">
    <source>
        <dbReference type="SMART" id="SM01274"/>
    </source>
</evidence>
<evidence type="ECO:0000256" key="2">
    <source>
        <dbReference type="ARBA" id="ARBA00023002"/>
    </source>
</evidence>
<dbReference type="SUPFAM" id="SSF51735">
    <property type="entry name" value="NAD(P)-binding Rossmann-fold domains"/>
    <property type="match status" value="1"/>
</dbReference>
<evidence type="ECO:0000313" key="7">
    <source>
        <dbReference type="Proteomes" id="UP001628078"/>
    </source>
</evidence>
<dbReference type="Gene3D" id="3.40.50.10380">
    <property type="entry name" value="Malic enzyme, N-terminal domain"/>
    <property type="match status" value="1"/>
</dbReference>
<dbReference type="PIRSF" id="PIRSF000106">
    <property type="entry name" value="ME"/>
    <property type="match status" value="1"/>
</dbReference>
<dbReference type="InterPro" id="IPR051674">
    <property type="entry name" value="Malate_Decarboxylase"/>
</dbReference>
<keyword evidence="7" id="KW-1185">Reference proteome</keyword>
<gene>
    <name evidence="6" type="primary">mae</name>
    <name evidence="6" type="ORF">JCM31185_02240</name>
</gene>
<dbReference type="PANTHER" id="PTHR43237">
    <property type="entry name" value="NADP-DEPENDENT MALIC ENZYME"/>
    <property type="match status" value="1"/>
</dbReference>
<dbReference type="InterPro" id="IPR046346">
    <property type="entry name" value="Aminoacid_DH-like_N_sf"/>
</dbReference>
<accession>A0ABQ5JLW3</accession>
<dbReference type="Gene3D" id="3.40.50.720">
    <property type="entry name" value="NAD(P)-binding Rossmann-like Domain"/>
    <property type="match status" value="1"/>
</dbReference>
<keyword evidence="2" id="KW-0560">Oxidoreductase</keyword>
<comment type="caution">
    <text evidence="6">The sequence shown here is derived from an EMBL/GenBank/DDBJ whole genome shotgun (WGS) entry which is preliminary data.</text>
</comment>
<name>A0ABQ5JLW3_9LACO</name>
<keyword evidence="3" id="KW-0479">Metal-binding</keyword>
<comment type="similarity">
    <text evidence="1 3">Belongs to the malic enzymes family.</text>
</comment>
<dbReference type="RefSeq" id="WP_407882202.1">
    <property type="nucleotide sequence ID" value="NZ_BQXO01000001.1"/>
</dbReference>
<evidence type="ECO:0000259" key="4">
    <source>
        <dbReference type="SMART" id="SM00919"/>
    </source>
</evidence>
<dbReference type="PANTHER" id="PTHR43237:SF4">
    <property type="entry name" value="NADP-DEPENDENT MALIC ENZYME"/>
    <property type="match status" value="1"/>
</dbReference>
<protein>
    <submittedName>
        <fullName evidence="6">Malate dehydrogenase</fullName>
    </submittedName>
</protein>
<dbReference type="InterPro" id="IPR012302">
    <property type="entry name" value="Malic_NAD-bd"/>
</dbReference>
<dbReference type="SMART" id="SM01274">
    <property type="entry name" value="malic"/>
    <property type="match status" value="1"/>
</dbReference>
<dbReference type="EMBL" id="BQXO01000001">
    <property type="protein sequence ID" value="GKT04935.1"/>
    <property type="molecule type" value="Genomic_DNA"/>
</dbReference>
<proteinExistence type="inferred from homology"/>
<evidence type="ECO:0000256" key="3">
    <source>
        <dbReference type="RuleBase" id="RU003427"/>
    </source>
</evidence>